<reference evidence="3" key="1">
    <citation type="submission" date="2016-10" db="EMBL/GenBank/DDBJ databases">
        <authorList>
            <person name="Varghese N."/>
            <person name="Submissions S."/>
        </authorList>
    </citation>
    <scope>NUCLEOTIDE SEQUENCE [LARGE SCALE GENOMIC DNA]</scope>
    <source>
        <strain evidence="3">CGMCC 1.10118</strain>
    </source>
</reference>
<dbReference type="PANTHER" id="PTHR38657">
    <property type="entry name" value="SLR1343 PROTEIN"/>
    <property type="match status" value="1"/>
</dbReference>
<dbReference type="Pfam" id="PF04244">
    <property type="entry name" value="DPRP"/>
    <property type="match status" value="1"/>
</dbReference>
<dbReference type="GO" id="GO:0016829">
    <property type="term" value="F:lyase activity"/>
    <property type="evidence" value="ECO:0007669"/>
    <property type="project" value="UniProtKB-KW"/>
</dbReference>
<feature type="region of interest" description="Disordered" evidence="1">
    <location>
        <begin position="168"/>
        <end position="193"/>
    </location>
</feature>
<dbReference type="InterPro" id="IPR052551">
    <property type="entry name" value="UV-DNA_repair_photolyase"/>
</dbReference>
<dbReference type="SUPFAM" id="SSF48173">
    <property type="entry name" value="Cryptochrome/photolyase FAD-binding domain"/>
    <property type="match status" value="1"/>
</dbReference>
<dbReference type="Gene3D" id="1.25.40.80">
    <property type="match status" value="1"/>
</dbReference>
<dbReference type="InterPro" id="IPR007357">
    <property type="entry name" value="PhrB-like"/>
</dbReference>
<dbReference type="PANTHER" id="PTHR38657:SF1">
    <property type="entry name" value="SLR1343 PROTEIN"/>
    <property type="match status" value="1"/>
</dbReference>
<dbReference type="Gene3D" id="1.10.10.1710">
    <property type="entry name" value="Deoxyribodipyrimidine photolyase-related"/>
    <property type="match status" value="1"/>
</dbReference>
<dbReference type="InterPro" id="IPR014729">
    <property type="entry name" value="Rossmann-like_a/b/a_fold"/>
</dbReference>
<name>A0A1H3ILR5_9EURY</name>
<dbReference type="Gene3D" id="1.10.579.10">
    <property type="entry name" value="DNA Cyclobutane Dipyrimidine Photolyase, subunit A, domain 3"/>
    <property type="match status" value="1"/>
</dbReference>
<evidence type="ECO:0000256" key="1">
    <source>
        <dbReference type="SAM" id="MobiDB-lite"/>
    </source>
</evidence>
<dbReference type="InterPro" id="IPR036134">
    <property type="entry name" value="Crypto/Photolyase_FAD-like_sf"/>
</dbReference>
<dbReference type="EMBL" id="FNPB01000010">
    <property type="protein sequence ID" value="SDY28018.1"/>
    <property type="molecule type" value="Genomic_DNA"/>
</dbReference>
<sequence length="508" mass="57825">MTVWLLGDQLHPETAALASADHVLLIEAHAFAERKRYHPQKLTLVFSAMRHFRDALRERGYEVTYLEAETFGEGLDRYFAANPEDDLVGIRSPSHGADERRRRLVEERGGTLTLVENDLFLTDRAFFDEWADGRADSGTEGDDIGSYRQEAWYRHVRRETGILMEGADPVGGEWNYDDENRETPPSDWTPPSVPRFEPDGITEDVQEFVTERYDDHWGEPEPFVWPVTRAAAERALDHFVSERLSEFGAYQDAMRTDEWAMSHSLLSAAMNLGLLRAEAVVEPVLEAYESGDAPLNSVEGFVRQVIGWREFMRHVYRRSMPELATANQLEQTASLPPLYWDADTEMECLSEAVGHVRQRGYAHHIERLMVLSNFALLYGVEPAELNEWFHLGFVDAYHWVTTPNVVGMGSFGTDVLSSKPYAASANYIDGMSDHCANCAYAKTKTTGENACPFNALYWDFLDRNEETLRGTGRMGLMYSHVDRKDDAEWAEIRERAAELRERADSGTL</sequence>
<protein>
    <submittedName>
        <fullName evidence="2">Deoxyribodipyrimidine photolyase-related protein</fullName>
    </submittedName>
</protein>
<evidence type="ECO:0000313" key="3">
    <source>
        <dbReference type="Proteomes" id="UP000199170"/>
    </source>
</evidence>
<dbReference type="AlphaFoldDB" id="A0A1H3ILR5"/>
<organism evidence="2 3">
    <name type="scientific">Halobellus clavatus</name>
    <dbReference type="NCBI Taxonomy" id="660517"/>
    <lineage>
        <taxon>Archaea</taxon>
        <taxon>Methanobacteriati</taxon>
        <taxon>Methanobacteriota</taxon>
        <taxon>Stenosarchaea group</taxon>
        <taxon>Halobacteria</taxon>
        <taxon>Halobacteriales</taxon>
        <taxon>Haloferacaceae</taxon>
        <taxon>Halobellus</taxon>
    </lineage>
</organism>
<dbReference type="Gene3D" id="3.40.50.620">
    <property type="entry name" value="HUPs"/>
    <property type="match status" value="1"/>
</dbReference>
<dbReference type="OrthoDB" id="371734at2157"/>
<proteinExistence type="predicted"/>
<keyword evidence="2" id="KW-0456">Lyase</keyword>
<dbReference type="STRING" id="660517.SAMN04487946_11042"/>
<accession>A0A1H3ILR5</accession>
<evidence type="ECO:0000313" key="2">
    <source>
        <dbReference type="EMBL" id="SDY28018.1"/>
    </source>
</evidence>
<dbReference type="RefSeq" id="WP_089768269.1">
    <property type="nucleotide sequence ID" value="NZ_FNPB01000010.1"/>
</dbReference>
<gene>
    <name evidence="2" type="ORF">SAMN04487946_11042</name>
</gene>
<dbReference type="Proteomes" id="UP000199170">
    <property type="component" value="Unassembled WGS sequence"/>
</dbReference>
<keyword evidence="3" id="KW-1185">Reference proteome</keyword>